<organism evidence="1 2">
    <name type="scientific">Propionispira arboris</name>
    <dbReference type="NCBI Taxonomy" id="84035"/>
    <lineage>
        <taxon>Bacteria</taxon>
        <taxon>Bacillati</taxon>
        <taxon>Bacillota</taxon>
        <taxon>Negativicutes</taxon>
        <taxon>Selenomonadales</taxon>
        <taxon>Selenomonadaceae</taxon>
        <taxon>Propionispira</taxon>
    </lineage>
</organism>
<dbReference type="STRING" id="84035.SAMN05660742_101221"/>
<keyword evidence="2" id="KW-1185">Reference proteome</keyword>
<dbReference type="RefSeq" id="WP_091828438.1">
    <property type="nucleotide sequence ID" value="NZ_FNZK01000001.1"/>
</dbReference>
<dbReference type="InterPro" id="IPR029044">
    <property type="entry name" value="Nucleotide-diphossugar_trans"/>
</dbReference>
<sequence>MIDRPLVSLCIPTNGVVHWVFPVLDSIFSQGLDNSLFEVVVSDNGNNPEFKKIMLVYANEHSNILYRETKADGFLSAPETYKIANGVFIKFINHRTKLVPGALQYFVSFVKTYKDTKVKPIVYFSNGVLHSKSTISFFLTFDQFVGKLSYWSSWSTGMGIWKEDFDVLPKNIQYNSLFPHTTLLFSQRKRGHYIIDETVLLDELPQGKTPKGKYDVFYAFEVEYLSILCDLLRTGDITLDTFKNLKEKNLGFVADLAIDFLIFHKYCSYDLSGFKKSSAVYYSLYEVQKKYFSDFLGA</sequence>
<dbReference type="SUPFAM" id="SSF53448">
    <property type="entry name" value="Nucleotide-diphospho-sugar transferases"/>
    <property type="match status" value="1"/>
</dbReference>
<evidence type="ECO:0000313" key="1">
    <source>
        <dbReference type="EMBL" id="SEI84821.1"/>
    </source>
</evidence>
<proteinExistence type="predicted"/>
<gene>
    <name evidence="1" type="ORF">SAMN05660742_101221</name>
</gene>
<name>A0A1H6TXT5_9FIRM</name>
<protein>
    <recommendedName>
        <fullName evidence="3">Glycosyl transferase family 2</fullName>
    </recommendedName>
</protein>
<dbReference type="Gene3D" id="3.90.550.10">
    <property type="entry name" value="Spore Coat Polysaccharide Biosynthesis Protein SpsA, Chain A"/>
    <property type="match status" value="1"/>
</dbReference>
<evidence type="ECO:0000313" key="2">
    <source>
        <dbReference type="Proteomes" id="UP000199662"/>
    </source>
</evidence>
<dbReference type="AlphaFoldDB" id="A0A1H6TXT5"/>
<accession>A0A1H6TXT5</accession>
<reference evidence="2" key="1">
    <citation type="submission" date="2016-10" db="EMBL/GenBank/DDBJ databases">
        <authorList>
            <person name="Varghese N."/>
            <person name="Submissions S."/>
        </authorList>
    </citation>
    <scope>NUCLEOTIDE SEQUENCE [LARGE SCALE GENOMIC DNA]</scope>
    <source>
        <strain evidence="2">DSM 2179</strain>
    </source>
</reference>
<dbReference type="Proteomes" id="UP000199662">
    <property type="component" value="Unassembled WGS sequence"/>
</dbReference>
<dbReference type="CDD" id="cd00761">
    <property type="entry name" value="Glyco_tranf_GTA_type"/>
    <property type="match status" value="1"/>
</dbReference>
<dbReference type="EMBL" id="FNZK01000001">
    <property type="protein sequence ID" value="SEI84821.1"/>
    <property type="molecule type" value="Genomic_DNA"/>
</dbReference>
<evidence type="ECO:0008006" key="3">
    <source>
        <dbReference type="Google" id="ProtNLM"/>
    </source>
</evidence>